<keyword evidence="4" id="KW-1185">Reference proteome</keyword>
<feature type="domain" description="EAL" evidence="1">
    <location>
        <begin position="1"/>
        <end position="204"/>
    </location>
</feature>
<dbReference type="PROSITE" id="PS50883">
    <property type="entry name" value="EAL"/>
    <property type="match status" value="1"/>
</dbReference>
<dbReference type="InterPro" id="IPR052340">
    <property type="entry name" value="RNase_Y/CdgJ"/>
</dbReference>
<dbReference type="PANTHER" id="PTHR33525">
    <property type="match status" value="1"/>
</dbReference>
<dbReference type="InterPro" id="IPR001633">
    <property type="entry name" value="EAL_dom"/>
</dbReference>
<dbReference type="Gene3D" id="1.10.3210.10">
    <property type="entry name" value="Hypothetical protein af1432"/>
    <property type="match status" value="1"/>
</dbReference>
<dbReference type="InterPro" id="IPR014408">
    <property type="entry name" value="dGMP_Pdiesterase_EAL/HD-GYP"/>
</dbReference>
<feature type="domain" description="HDOD" evidence="2">
    <location>
        <begin position="198"/>
        <end position="386"/>
    </location>
</feature>
<dbReference type="PANTHER" id="PTHR33525:SF4">
    <property type="entry name" value="CYCLIC DI-GMP PHOSPHODIESTERASE CDGJ"/>
    <property type="match status" value="1"/>
</dbReference>
<proteinExistence type="predicted"/>
<dbReference type="RefSeq" id="WP_126788148.1">
    <property type="nucleotide sequence ID" value="NZ_PIPN01000001.1"/>
</dbReference>
<sequence length="413" mass="47955">MFFYLARQPILDRHQKLYGYELLFRDGESNAFPDIDADIATSTLIQDSELQHTLSEITDHCPAFINFARGGLLTSLPTLLNPMEVYIEVLENVEPTPEVLTRIRELRNLGYHIALDDYRFQSEWLEVFDCISIIKVDLQAYTFRQLQALKYQVRDYSIELLAEKVETQEQFNDALEDGFSYFQGYFFSRPELIKRRRINPTKAACTELLAETAREEFDFRRMTVILQRDVALSYRLLRFVNAAAFGLREKVTSLQQAVVFLGAAEVNRFVTMAVTAALTDDKPNELIRLSITRARFCELVAEYHQQPKVQPNQAFLVGMFSLLDAMFDEDLETAIRRINLSPAITQALTQRRGLLAFYLGLIRCYEEAHWRKVEAIARRLQIAHNEIARMYLQASEWAQEIIPTDYRNAESEK</sequence>
<protein>
    <submittedName>
        <fullName evidence="3">EAL domain-containing protein</fullName>
    </submittedName>
</protein>
<dbReference type="EMBL" id="PIPN01000001">
    <property type="protein sequence ID" value="RUO31949.1"/>
    <property type="molecule type" value="Genomic_DNA"/>
</dbReference>
<organism evidence="3 4">
    <name type="scientific">Aliidiomarina sedimenti</name>
    <dbReference type="NCBI Taxonomy" id="1933879"/>
    <lineage>
        <taxon>Bacteria</taxon>
        <taxon>Pseudomonadati</taxon>
        <taxon>Pseudomonadota</taxon>
        <taxon>Gammaproteobacteria</taxon>
        <taxon>Alteromonadales</taxon>
        <taxon>Idiomarinaceae</taxon>
        <taxon>Aliidiomarina</taxon>
    </lineage>
</organism>
<dbReference type="Pfam" id="PF00563">
    <property type="entry name" value="EAL"/>
    <property type="match status" value="1"/>
</dbReference>
<dbReference type="InterPro" id="IPR035919">
    <property type="entry name" value="EAL_sf"/>
</dbReference>
<gene>
    <name evidence="3" type="ORF">CWE12_02825</name>
</gene>
<dbReference type="SUPFAM" id="SSF141868">
    <property type="entry name" value="EAL domain-like"/>
    <property type="match status" value="1"/>
</dbReference>
<evidence type="ECO:0000313" key="4">
    <source>
        <dbReference type="Proteomes" id="UP000287410"/>
    </source>
</evidence>
<evidence type="ECO:0000259" key="1">
    <source>
        <dbReference type="PROSITE" id="PS50883"/>
    </source>
</evidence>
<accession>A0ABY0C2B1</accession>
<reference evidence="3 4" key="1">
    <citation type="journal article" date="2018" name="Front. Microbiol.">
        <title>Genome-Based Analysis Reveals the Taxonomy and Diversity of the Family Idiomarinaceae.</title>
        <authorList>
            <person name="Liu Y."/>
            <person name="Lai Q."/>
            <person name="Shao Z."/>
        </authorList>
    </citation>
    <scope>NUCLEOTIDE SEQUENCE [LARGE SCALE GENOMIC DNA]</scope>
    <source>
        <strain evidence="3 4">GBSy1</strain>
    </source>
</reference>
<dbReference type="SUPFAM" id="SSF109604">
    <property type="entry name" value="HD-domain/PDEase-like"/>
    <property type="match status" value="1"/>
</dbReference>
<name>A0ABY0C2B1_9GAMM</name>
<dbReference type="InterPro" id="IPR013976">
    <property type="entry name" value="HDOD"/>
</dbReference>
<evidence type="ECO:0000259" key="2">
    <source>
        <dbReference type="PROSITE" id="PS51833"/>
    </source>
</evidence>
<evidence type="ECO:0000313" key="3">
    <source>
        <dbReference type="EMBL" id="RUO31949.1"/>
    </source>
</evidence>
<dbReference type="PROSITE" id="PS51833">
    <property type="entry name" value="HDOD"/>
    <property type="match status" value="1"/>
</dbReference>
<dbReference type="Gene3D" id="3.20.20.450">
    <property type="entry name" value="EAL domain"/>
    <property type="match status" value="1"/>
</dbReference>
<dbReference type="Pfam" id="PF08668">
    <property type="entry name" value="HDOD"/>
    <property type="match status" value="1"/>
</dbReference>
<dbReference type="Proteomes" id="UP000287410">
    <property type="component" value="Unassembled WGS sequence"/>
</dbReference>
<dbReference type="SMART" id="SM00052">
    <property type="entry name" value="EAL"/>
    <property type="match status" value="1"/>
</dbReference>
<comment type="caution">
    <text evidence="3">The sequence shown here is derived from an EMBL/GenBank/DDBJ whole genome shotgun (WGS) entry which is preliminary data.</text>
</comment>
<dbReference type="PIRSF" id="PIRSF003180">
    <property type="entry name" value="DiGMPpdiest_YuxH"/>
    <property type="match status" value="1"/>
</dbReference>